<reference evidence="2" key="2">
    <citation type="submission" date="2009-11" db="EMBL/GenBank/DDBJ databases">
        <title>The Genome Sequence of Allomyces macrogynus strain ATCC 38327.</title>
        <authorList>
            <consortium name="The Broad Institute Genome Sequencing Platform"/>
            <person name="Russ C."/>
            <person name="Cuomo C."/>
            <person name="Shea T."/>
            <person name="Young S.K."/>
            <person name="Zeng Q."/>
            <person name="Koehrsen M."/>
            <person name="Haas B."/>
            <person name="Borodovsky M."/>
            <person name="Guigo R."/>
            <person name="Alvarado L."/>
            <person name="Berlin A."/>
            <person name="Borenstein D."/>
            <person name="Chen Z."/>
            <person name="Engels R."/>
            <person name="Freedman E."/>
            <person name="Gellesch M."/>
            <person name="Goldberg J."/>
            <person name="Griggs A."/>
            <person name="Gujja S."/>
            <person name="Heiman D."/>
            <person name="Hepburn T."/>
            <person name="Howarth C."/>
            <person name="Jen D."/>
            <person name="Larson L."/>
            <person name="Lewis B."/>
            <person name="Mehta T."/>
            <person name="Park D."/>
            <person name="Pearson M."/>
            <person name="Roberts A."/>
            <person name="Saif S."/>
            <person name="Shenoy N."/>
            <person name="Sisk P."/>
            <person name="Stolte C."/>
            <person name="Sykes S."/>
            <person name="Walk T."/>
            <person name="White J."/>
            <person name="Yandava C."/>
            <person name="Burger G."/>
            <person name="Gray M.W."/>
            <person name="Holland P.W.H."/>
            <person name="King N."/>
            <person name="Lang F.B.F."/>
            <person name="Roger A.J."/>
            <person name="Ruiz-Trillo I."/>
            <person name="Lander E."/>
            <person name="Nusbaum C."/>
        </authorList>
    </citation>
    <scope>NUCLEOTIDE SEQUENCE [LARGE SCALE GENOMIC DNA]</scope>
    <source>
        <strain evidence="2">ATCC 38327</strain>
    </source>
</reference>
<dbReference type="AlphaFoldDB" id="A0A0L0SW83"/>
<organism evidence="1 2">
    <name type="scientific">Allomyces macrogynus (strain ATCC 38327)</name>
    <name type="common">Allomyces javanicus var. macrogynus</name>
    <dbReference type="NCBI Taxonomy" id="578462"/>
    <lineage>
        <taxon>Eukaryota</taxon>
        <taxon>Fungi</taxon>
        <taxon>Fungi incertae sedis</taxon>
        <taxon>Blastocladiomycota</taxon>
        <taxon>Blastocladiomycetes</taxon>
        <taxon>Blastocladiales</taxon>
        <taxon>Blastocladiaceae</taxon>
        <taxon>Allomyces</taxon>
    </lineage>
</organism>
<gene>
    <name evidence="1" type="ORF">AMAG_11718</name>
</gene>
<sequence length="198" mass="21696">MFDEVDEIMARACMPKPRARRYDRPSGHANQQIIFSNLPHGVLVAIAKQIRNLVDCDYKSYVFENLDCRPHLPLLPENSLAARPLAIRAVPGCASSTRSQSATFFSRMKTSIVGSGYESTAMVSMAPLKETDWPPGHVVVVRSMTVEDVGPFLIDASHHHLGPDFIRPSGGFLSFDDRLVPGAALILNLLHTKASAVS</sequence>
<dbReference type="VEuPathDB" id="FungiDB:AMAG_11718"/>
<accession>A0A0L0SW83</accession>
<evidence type="ECO:0000313" key="1">
    <source>
        <dbReference type="EMBL" id="KNE66599.1"/>
    </source>
</evidence>
<evidence type="ECO:0000313" key="2">
    <source>
        <dbReference type="Proteomes" id="UP000054350"/>
    </source>
</evidence>
<name>A0A0L0SW83_ALLM3</name>
<dbReference type="Proteomes" id="UP000054350">
    <property type="component" value="Unassembled WGS sequence"/>
</dbReference>
<proteinExistence type="predicted"/>
<reference evidence="1 2" key="1">
    <citation type="submission" date="2009-11" db="EMBL/GenBank/DDBJ databases">
        <title>Annotation of Allomyces macrogynus ATCC 38327.</title>
        <authorList>
            <consortium name="The Broad Institute Genome Sequencing Platform"/>
            <person name="Russ C."/>
            <person name="Cuomo C."/>
            <person name="Burger G."/>
            <person name="Gray M.W."/>
            <person name="Holland P.W.H."/>
            <person name="King N."/>
            <person name="Lang F.B.F."/>
            <person name="Roger A.J."/>
            <person name="Ruiz-Trillo I."/>
            <person name="Young S.K."/>
            <person name="Zeng Q."/>
            <person name="Gargeya S."/>
            <person name="Fitzgerald M."/>
            <person name="Haas B."/>
            <person name="Abouelleil A."/>
            <person name="Alvarado L."/>
            <person name="Arachchi H.M."/>
            <person name="Berlin A."/>
            <person name="Chapman S.B."/>
            <person name="Gearin G."/>
            <person name="Goldberg J."/>
            <person name="Griggs A."/>
            <person name="Gujja S."/>
            <person name="Hansen M."/>
            <person name="Heiman D."/>
            <person name="Howarth C."/>
            <person name="Larimer J."/>
            <person name="Lui A."/>
            <person name="MacDonald P.J.P."/>
            <person name="McCowen C."/>
            <person name="Montmayeur A."/>
            <person name="Murphy C."/>
            <person name="Neiman D."/>
            <person name="Pearson M."/>
            <person name="Priest M."/>
            <person name="Roberts A."/>
            <person name="Saif S."/>
            <person name="Shea T."/>
            <person name="Sisk P."/>
            <person name="Stolte C."/>
            <person name="Sykes S."/>
            <person name="Wortman J."/>
            <person name="Nusbaum C."/>
            <person name="Birren B."/>
        </authorList>
    </citation>
    <scope>NUCLEOTIDE SEQUENCE [LARGE SCALE GENOMIC DNA]</scope>
    <source>
        <strain evidence="1 2">ATCC 38327</strain>
    </source>
</reference>
<dbReference type="EMBL" id="GG745350">
    <property type="protein sequence ID" value="KNE66599.1"/>
    <property type="molecule type" value="Genomic_DNA"/>
</dbReference>
<keyword evidence="2" id="KW-1185">Reference proteome</keyword>
<protein>
    <submittedName>
        <fullName evidence="1">Uncharacterized protein</fullName>
    </submittedName>
</protein>